<organism evidence="4 5">
    <name type="scientific">Clostridium ganghwense</name>
    <dbReference type="NCBI Taxonomy" id="312089"/>
    <lineage>
        <taxon>Bacteria</taxon>
        <taxon>Bacillati</taxon>
        <taxon>Bacillota</taxon>
        <taxon>Clostridia</taxon>
        <taxon>Eubacteriales</taxon>
        <taxon>Clostridiaceae</taxon>
        <taxon>Clostridium</taxon>
    </lineage>
</organism>
<dbReference type="EMBL" id="JAPQES010000007">
    <property type="protein sequence ID" value="MCY6372475.1"/>
    <property type="molecule type" value="Genomic_DNA"/>
</dbReference>
<reference evidence="4" key="1">
    <citation type="submission" date="2022-12" db="EMBL/GenBank/DDBJ databases">
        <authorList>
            <person name="Wang J."/>
        </authorList>
    </citation>
    <scope>NUCLEOTIDE SEQUENCE</scope>
    <source>
        <strain evidence="4">HY-42-06</strain>
    </source>
</reference>
<dbReference type="Proteomes" id="UP001079657">
    <property type="component" value="Unassembled WGS sequence"/>
</dbReference>
<evidence type="ECO:0000259" key="3">
    <source>
        <dbReference type="SMART" id="SM00646"/>
    </source>
</evidence>
<dbReference type="SMART" id="SM00646">
    <property type="entry name" value="Ami_3"/>
    <property type="match status" value="1"/>
</dbReference>
<dbReference type="CDD" id="cd02696">
    <property type="entry name" value="MurNAc-LAA"/>
    <property type="match status" value="1"/>
</dbReference>
<sequence length="247" mass="27636">MKIFIDPGHGGYDSGAVGNRLREKDLVLDISLKQKKLFETLGHEVRLSRSTDVFVNLAKRVYMANIWGADIFISNHVNSGGGKGEEVWCSINGGTGRVYASKVEAQLVMLFESRGIKTKRGRHGDYLYVIRNTRMPAILNEFGFIDNVSDVAKLKNESFRQQLAEAVVKGITGKSITAVPKQSKSSLKGRYGEITASVLNVRESNTTNSKVLKQLKKGDKVKIYKQYNNWYSIYPTGCVYAKYIKLI</sequence>
<dbReference type="Pfam" id="PF01520">
    <property type="entry name" value="Amidase_3"/>
    <property type="match status" value="1"/>
</dbReference>
<dbReference type="GO" id="GO:0008745">
    <property type="term" value="F:N-acetylmuramoyl-L-alanine amidase activity"/>
    <property type="evidence" value="ECO:0007669"/>
    <property type="project" value="UniProtKB-EC"/>
</dbReference>
<keyword evidence="1 4" id="KW-0378">Hydrolase</keyword>
<dbReference type="InterPro" id="IPR050695">
    <property type="entry name" value="N-acetylmuramoyl_amidase_3"/>
</dbReference>
<comment type="caution">
    <text evidence="4">The sequence shown here is derived from an EMBL/GenBank/DDBJ whole genome shotgun (WGS) entry which is preliminary data.</text>
</comment>
<evidence type="ECO:0000256" key="2">
    <source>
        <dbReference type="ARBA" id="ARBA00023316"/>
    </source>
</evidence>
<evidence type="ECO:0000256" key="1">
    <source>
        <dbReference type="ARBA" id="ARBA00022801"/>
    </source>
</evidence>
<keyword evidence="5" id="KW-1185">Reference proteome</keyword>
<dbReference type="Pfam" id="PF08239">
    <property type="entry name" value="SH3_3"/>
    <property type="match status" value="1"/>
</dbReference>
<evidence type="ECO:0000313" key="4">
    <source>
        <dbReference type="EMBL" id="MCY6372475.1"/>
    </source>
</evidence>
<dbReference type="PANTHER" id="PTHR30404:SF0">
    <property type="entry name" value="N-ACETYLMURAMOYL-L-ALANINE AMIDASE AMIC"/>
    <property type="match status" value="1"/>
</dbReference>
<keyword evidence="2" id="KW-0961">Cell wall biogenesis/degradation</keyword>
<name>A0ABT4CTS4_9CLOT</name>
<accession>A0ABT4CTS4</accession>
<dbReference type="RefSeq" id="WP_268051471.1">
    <property type="nucleotide sequence ID" value="NZ_JAPQES010000007.1"/>
</dbReference>
<dbReference type="Gene3D" id="3.40.630.40">
    <property type="entry name" value="Zn-dependent exopeptidases"/>
    <property type="match status" value="1"/>
</dbReference>
<dbReference type="SUPFAM" id="SSF53187">
    <property type="entry name" value="Zn-dependent exopeptidases"/>
    <property type="match status" value="1"/>
</dbReference>
<feature type="domain" description="MurNAc-LAA" evidence="3">
    <location>
        <begin position="61"/>
        <end position="172"/>
    </location>
</feature>
<dbReference type="EC" id="3.5.1.28" evidence="4"/>
<dbReference type="InterPro" id="IPR003646">
    <property type="entry name" value="SH3-like_bac-type"/>
</dbReference>
<protein>
    <submittedName>
        <fullName evidence="4">N-acetylmuramoyl-L-alanine amidase</fullName>
        <ecNumber evidence="4">3.5.1.28</ecNumber>
    </submittedName>
</protein>
<dbReference type="PANTHER" id="PTHR30404">
    <property type="entry name" value="N-ACETYLMURAMOYL-L-ALANINE AMIDASE"/>
    <property type="match status" value="1"/>
</dbReference>
<gene>
    <name evidence="4" type="ORF">OXH55_17745</name>
</gene>
<evidence type="ECO:0000313" key="5">
    <source>
        <dbReference type="Proteomes" id="UP001079657"/>
    </source>
</evidence>
<dbReference type="InterPro" id="IPR002508">
    <property type="entry name" value="MurNAc-LAA_cat"/>
</dbReference>
<dbReference type="Gene3D" id="2.30.30.40">
    <property type="entry name" value="SH3 Domains"/>
    <property type="match status" value="1"/>
</dbReference>
<proteinExistence type="predicted"/>